<gene>
    <name evidence="3" type="ORF">EMPS_04576</name>
</gene>
<organism evidence="3 4">
    <name type="scientific">Entomortierella parvispora</name>
    <dbReference type="NCBI Taxonomy" id="205924"/>
    <lineage>
        <taxon>Eukaryota</taxon>
        <taxon>Fungi</taxon>
        <taxon>Fungi incertae sedis</taxon>
        <taxon>Mucoromycota</taxon>
        <taxon>Mortierellomycotina</taxon>
        <taxon>Mortierellomycetes</taxon>
        <taxon>Mortierellales</taxon>
        <taxon>Mortierellaceae</taxon>
        <taxon>Entomortierella</taxon>
    </lineage>
</organism>
<dbReference type="AlphaFoldDB" id="A0A9P3LVP4"/>
<dbReference type="EMBL" id="BQFW01000006">
    <property type="protein sequence ID" value="GJJ72219.1"/>
    <property type="molecule type" value="Genomic_DNA"/>
</dbReference>
<proteinExistence type="predicted"/>
<dbReference type="InterPro" id="IPR022617">
    <property type="entry name" value="Rad60/SUMO-like_dom"/>
</dbReference>
<accession>A0A9P3LVP4</accession>
<reference evidence="3" key="1">
    <citation type="submission" date="2021-11" db="EMBL/GenBank/DDBJ databases">
        <authorList>
            <person name="Herlambang A."/>
            <person name="Guo Y."/>
            <person name="Takashima Y."/>
            <person name="Nishizawa T."/>
        </authorList>
    </citation>
    <scope>NUCLEOTIDE SEQUENCE</scope>
    <source>
        <strain evidence="3">E1425</strain>
    </source>
</reference>
<dbReference type="CDD" id="cd17080">
    <property type="entry name" value="Ubl_SLD2_Esc2_like"/>
    <property type="match status" value="1"/>
</dbReference>
<dbReference type="SUPFAM" id="SSF54236">
    <property type="entry name" value="Ubiquitin-like"/>
    <property type="match status" value="1"/>
</dbReference>
<reference evidence="3" key="2">
    <citation type="journal article" date="2022" name="Microbiol. Resour. Announc.">
        <title>Whole-Genome Sequence of Entomortierella parvispora E1425, a Mucoromycotan Fungus Associated with Burkholderiaceae-Related Endosymbiotic Bacteria.</title>
        <authorList>
            <person name="Herlambang A."/>
            <person name="Guo Y."/>
            <person name="Takashima Y."/>
            <person name="Narisawa K."/>
            <person name="Ohta H."/>
            <person name="Nishizawa T."/>
        </authorList>
    </citation>
    <scope>NUCLEOTIDE SEQUENCE</scope>
    <source>
        <strain evidence="3">E1425</strain>
    </source>
</reference>
<feature type="region of interest" description="Disordered" evidence="1">
    <location>
        <begin position="1"/>
        <end position="58"/>
    </location>
</feature>
<feature type="domain" description="Rad60/SUMO-like" evidence="2">
    <location>
        <begin position="62"/>
        <end position="130"/>
    </location>
</feature>
<evidence type="ECO:0000256" key="1">
    <source>
        <dbReference type="SAM" id="MobiDB-lite"/>
    </source>
</evidence>
<dbReference type="InterPro" id="IPR029071">
    <property type="entry name" value="Ubiquitin-like_domsf"/>
</dbReference>
<sequence length="131" mass="14984">MKELEAAQLEKQAEETRLAHEAKMRAEAAEAAAAERARRRAERGDDDDDEEEEDQSEYVMFKIRGKDTADQKIRAKKTTTVASIINHYKRLRELDPETVVKLEFDDEAIDPSKMLGETEIEDDDMLTARIG</sequence>
<evidence type="ECO:0000313" key="3">
    <source>
        <dbReference type="EMBL" id="GJJ72219.1"/>
    </source>
</evidence>
<feature type="compositionally biased region" description="Acidic residues" evidence="1">
    <location>
        <begin position="44"/>
        <end position="56"/>
    </location>
</feature>
<evidence type="ECO:0000313" key="4">
    <source>
        <dbReference type="Proteomes" id="UP000827284"/>
    </source>
</evidence>
<dbReference type="Gene3D" id="3.10.20.90">
    <property type="entry name" value="Phosphatidylinositol 3-kinase Catalytic Subunit, Chain A, domain 1"/>
    <property type="match status" value="1"/>
</dbReference>
<keyword evidence="4" id="KW-1185">Reference proteome</keyword>
<dbReference type="Proteomes" id="UP000827284">
    <property type="component" value="Unassembled WGS sequence"/>
</dbReference>
<dbReference type="Pfam" id="PF11976">
    <property type="entry name" value="Rad60-SLD"/>
    <property type="match status" value="1"/>
</dbReference>
<feature type="compositionally biased region" description="Basic and acidic residues" evidence="1">
    <location>
        <begin position="11"/>
        <end position="36"/>
    </location>
</feature>
<name>A0A9P3LVP4_9FUNG</name>
<feature type="compositionally biased region" description="Low complexity" evidence="1">
    <location>
        <begin position="1"/>
        <end position="10"/>
    </location>
</feature>
<comment type="caution">
    <text evidence="3">The sequence shown here is derived from an EMBL/GenBank/DDBJ whole genome shotgun (WGS) entry which is preliminary data.</text>
</comment>
<evidence type="ECO:0000259" key="2">
    <source>
        <dbReference type="Pfam" id="PF11976"/>
    </source>
</evidence>
<dbReference type="OrthoDB" id="3365399at2759"/>
<protein>
    <recommendedName>
        <fullName evidence="2">Rad60/SUMO-like domain-containing protein</fullName>
    </recommendedName>
</protein>